<dbReference type="Proteomes" id="UP000193450">
    <property type="component" value="Chromosome"/>
</dbReference>
<dbReference type="InterPro" id="IPR000253">
    <property type="entry name" value="FHA_dom"/>
</dbReference>
<accession>A0A1X9N6G9</accession>
<dbReference type="SUPFAM" id="SSF49879">
    <property type="entry name" value="SMAD/FHA domain"/>
    <property type="match status" value="1"/>
</dbReference>
<dbReference type="InterPro" id="IPR050706">
    <property type="entry name" value="Cyclic-di-GMP_PDE-like"/>
</dbReference>
<proteinExistence type="predicted"/>
<reference evidence="3 4" key="1">
    <citation type="submission" date="2016-11" db="EMBL/GenBank/DDBJ databases">
        <title>Trade-off between light-utilization and light-protection in marine flavobacteria.</title>
        <authorList>
            <person name="Kumagai Y."/>
        </authorList>
    </citation>
    <scope>NUCLEOTIDE SEQUENCE [LARGE SCALE GENOMIC DNA]</scope>
    <source>
        <strain evidence="3 4">NBRC 107125</strain>
    </source>
</reference>
<dbReference type="InterPro" id="IPR008984">
    <property type="entry name" value="SMAD_FHA_dom_sf"/>
</dbReference>
<dbReference type="PROSITE" id="PS50006">
    <property type="entry name" value="FHA_DOMAIN"/>
    <property type="match status" value="1"/>
</dbReference>
<dbReference type="EMBL" id="CP019343">
    <property type="protein sequence ID" value="ARN73700.1"/>
    <property type="molecule type" value="Genomic_DNA"/>
</dbReference>
<dbReference type="AlphaFoldDB" id="A0A1X9N6G9"/>
<sequence>MSSWYLEGYFTGDGLIHRQPVQETPFVMGREDGLGLSVFASAMSRRHAQITLNGDAALIEDLGSKNGTFVNHTLINTPTAINHGDIIHLGDVEMRFMQANKSRDEEQGESTVMFTADKLSSKFPYGAKELEEIIDSQHITTAFQSIVYHDNSGAYGYESLGRGTSDLLPQSPGALFQVAESVGLEVRLSELMRNKGVEQAAELGLKGPLFINTHPNELINPDELLASIRLMRQRFPKANVLLEIHEQAITDVEAIKAIKAELKSMNILIAYDDFGVGQSRLLELVEATPDVLKFDMMLTQNIHQAEPAKLELVKQLHDLARRLEIKTLAECVSQQEEYDVCKTIGFDYYQGYLFDVPRYAHEF</sequence>
<dbReference type="PANTHER" id="PTHR33121:SF76">
    <property type="entry name" value="SIGNALING PROTEIN"/>
    <property type="match status" value="1"/>
</dbReference>
<feature type="domain" description="EAL" evidence="2">
    <location>
        <begin position="123"/>
        <end position="363"/>
    </location>
</feature>
<dbReference type="Pfam" id="PF00498">
    <property type="entry name" value="FHA"/>
    <property type="match status" value="1"/>
</dbReference>
<dbReference type="GO" id="GO:0071111">
    <property type="term" value="F:cyclic-guanylate-specific phosphodiesterase activity"/>
    <property type="evidence" value="ECO:0007669"/>
    <property type="project" value="InterPro"/>
</dbReference>
<dbReference type="KEGG" id="osg:BST96_05975"/>
<dbReference type="PROSITE" id="PS50883">
    <property type="entry name" value="EAL"/>
    <property type="match status" value="1"/>
</dbReference>
<dbReference type="CDD" id="cd01948">
    <property type="entry name" value="EAL"/>
    <property type="match status" value="1"/>
</dbReference>
<dbReference type="STRING" id="716816.BST96_05975"/>
<gene>
    <name evidence="3" type="ORF">BST96_05975</name>
</gene>
<dbReference type="PANTHER" id="PTHR33121">
    <property type="entry name" value="CYCLIC DI-GMP PHOSPHODIESTERASE PDEF"/>
    <property type="match status" value="1"/>
</dbReference>
<name>A0A1X9N6G9_9GAMM</name>
<evidence type="ECO:0008006" key="5">
    <source>
        <dbReference type="Google" id="ProtNLM"/>
    </source>
</evidence>
<dbReference type="Gene3D" id="3.20.20.450">
    <property type="entry name" value="EAL domain"/>
    <property type="match status" value="1"/>
</dbReference>
<dbReference type="SMART" id="SM00240">
    <property type="entry name" value="FHA"/>
    <property type="match status" value="1"/>
</dbReference>
<dbReference type="CDD" id="cd00060">
    <property type="entry name" value="FHA"/>
    <property type="match status" value="1"/>
</dbReference>
<dbReference type="InterPro" id="IPR035919">
    <property type="entry name" value="EAL_sf"/>
</dbReference>
<evidence type="ECO:0000259" key="1">
    <source>
        <dbReference type="PROSITE" id="PS50006"/>
    </source>
</evidence>
<dbReference type="RefSeq" id="WP_085757814.1">
    <property type="nucleotide sequence ID" value="NZ_CP019343.1"/>
</dbReference>
<dbReference type="InterPro" id="IPR001633">
    <property type="entry name" value="EAL_dom"/>
</dbReference>
<organism evidence="3 4">
    <name type="scientific">Oceanicoccus sagamiensis</name>
    <dbReference type="NCBI Taxonomy" id="716816"/>
    <lineage>
        <taxon>Bacteria</taxon>
        <taxon>Pseudomonadati</taxon>
        <taxon>Pseudomonadota</taxon>
        <taxon>Gammaproteobacteria</taxon>
        <taxon>Cellvibrionales</taxon>
        <taxon>Spongiibacteraceae</taxon>
        <taxon>Oceanicoccus</taxon>
    </lineage>
</organism>
<evidence type="ECO:0000313" key="3">
    <source>
        <dbReference type="EMBL" id="ARN73700.1"/>
    </source>
</evidence>
<dbReference type="Gene3D" id="2.60.200.20">
    <property type="match status" value="1"/>
</dbReference>
<dbReference type="OrthoDB" id="1673646at2"/>
<dbReference type="Pfam" id="PF00563">
    <property type="entry name" value="EAL"/>
    <property type="match status" value="1"/>
</dbReference>
<protein>
    <recommendedName>
        <fullName evidence="5">Diguanylate phosphodiesterase</fullName>
    </recommendedName>
</protein>
<evidence type="ECO:0000259" key="2">
    <source>
        <dbReference type="PROSITE" id="PS50883"/>
    </source>
</evidence>
<dbReference type="SUPFAM" id="SSF141868">
    <property type="entry name" value="EAL domain-like"/>
    <property type="match status" value="1"/>
</dbReference>
<evidence type="ECO:0000313" key="4">
    <source>
        <dbReference type="Proteomes" id="UP000193450"/>
    </source>
</evidence>
<dbReference type="SMART" id="SM00052">
    <property type="entry name" value="EAL"/>
    <property type="match status" value="1"/>
</dbReference>
<keyword evidence="4" id="KW-1185">Reference proteome</keyword>
<feature type="domain" description="FHA" evidence="1">
    <location>
        <begin position="26"/>
        <end position="75"/>
    </location>
</feature>